<dbReference type="AlphaFoldDB" id="A0A261VHB7"/>
<evidence type="ECO:0000256" key="4">
    <source>
        <dbReference type="ARBA" id="ARBA00022741"/>
    </source>
</evidence>
<evidence type="ECO:0000256" key="1">
    <source>
        <dbReference type="ARBA" id="ARBA00000373"/>
    </source>
</evidence>
<evidence type="ECO:0000256" key="3">
    <source>
        <dbReference type="ARBA" id="ARBA00022679"/>
    </source>
</evidence>
<dbReference type="UniPathway" id="UPA00087">
    <property type="reaction ID" value="UER00175"/>
</dbReference>
<keyword evidence="3 6" id="KW-0808">Transferase</keyword>
<dbReference type="NCBIfam" id="TIGR02322">
    <property type="entry name" value="phosphon_PhnN"/>
    <property type="match status" value="1"/>
</dbReference>
<dbReference type="InterPro" id="IPR012699">
    <property type="entry name" value="PhnN"/>
</dbReference>
<comment type="caution">
    <text evidence="8">The sequence shown here is derived from an EMBL/GenBank/DDBJ whole genome shotgun (WGS) entry which is preliminary data.</text>
</comment>
<comment type="pathway">
    <text evidence="2 6">Metabolic intermediate biosynthesis; 5-phospho-alpha-D-ribose 1-diphosphate biosynthesis; 5-phospho-alpha-D-ribose 1-diphosphate from D-ribose 5-phosphate (route II): step 3/3.</text>
</comment>
<name>A0A261VHB7_9BORD</name>
<dbReference type="InterPro" id="IPR008145">
    <property type="entry name" value="GK/Ca_channel_bsu"/>
</dbReference>
<dbReference type="EC" id="2.7.4.23" evidence="6"/>
<keyword evidence="5 6" id="KW-0067">ATP-binding</keyword>
<evidence type="ECO:0000256" key="5">
    <source>
        <dbReference type="ARBA" id="ARBA00022840"/>
    </source>
</evidence>
<proteinExistence type="inferred from homology"/>
<comment type="function">
    <text evidence="6">Catalyzes the phosphorylation of ribose 1,5-bisphosphate to 5-phospho-D-ribosyl alpha-1-diphosphate (PRPP).</text>
</comment>
<keyword evidence="4 6" id="KW-0547">Nucleotide-binding</keyword>
<accession>A0A261VHB7</accession>
<evidence type="ECO:0000259" key="7">
    <source>
        <dbReference type="SMART" id="SM00072"/>
    </source>
</evidence>
<keyword evidence="8" id="KW-0418">Kinase</keyword>
<dbReference type="EMBL" id="NEVT01000007">
    <property type="protein sequence ID" value="OZI73558.1"/>
    <property type="molecule type" value="Genomic_DNA"/>
</dbReference>
<reference evidence="9" key="1">
    <citation type="submission" date="2017-05" db="EMBL/GenBank/DDBJ databases">
        <title>Complete and WGS of Bordetella genogroups.</title>
        <authorList>
            <person name="Spilker T."/>
            <person name="Lipuma J."/>
        </authorList>
    </citation>
    <scope>NUCLEOTIDE SEQUENCE [LARGE SCALE GENOMIC DNA]</scope>
    <source>
        <strain evidence="9">AU8256</strain>
    </source>
</reference>
<dbReference type="GO" id="GO:0005524">
    <property type="term" value="F:ATP binding"/>
    <property type="evidence" value="ECO:0007669"/>
    <property type="project" value="UniProtKB-KW"/>
</dbReference>
<feature type="domain" description="Guanylate kinase/L-type calcium channel beta subunit" evidence="7">
    <location>
        <begin position="18"/>
        <end position="199"/>
    </location>
</feature>
<dbReference type="GO" id="GO:0006015">
    <property type="term" value="P:5-phosphoribose 1-diphosphate biosynthetic process"/>
    <property type="evidence" value="ECO:0007669"/>
    <property type="project" value="UniProtKB-UniRule"/>
</dbReference>
<dbReference type="GO" id="GO:0033863">
    <property type="term" value="F:ribose 1,5-bisphosphate phosphokinase activity"/>
    <property type="evidence" value="ECO:0007669"/>
    <property type="project" value="UniProtKB-UniRule"/>
</dbReference>
<keyword evidence="9" id="KW-1185">Reference proteome</keyword>
<dbReference type="RefSeq" id="WP_051439291.1">
    <property type="nucleotide sequence ID" value="NZ_NEVT01000007.1"/>
</dbReference>
<dbReference type="SUPFAM" id="SSF52540">
    <property type="entry name" value="P-loop containing nucleoside triphosphate hydrolases"/>
    <property type="match status" value="1"/>
</dbReference>
<organism evidence="8 9">
    <name type="scientific">Bordetella genomosp. 2</name>
    <dbReference type="NCBI Taxonomy" id="1983456"/>
    <lineage>
        <taxon>Bacteria</taxon>
        <taxon>Pseudomonadati</taxon>
        <taxon>Pseudomonadota</taxon>
        <taxon>Betaproteobacteria</taxon>
        <taxon>Burkholderiales</taxon>
        <taxon>Alcaligenaceae</taxon>
        <taxon>Bordetella</taxon>
    </lineage>
</organism>
<evidence type="ECO:0000256" key="2">
    <source>
        <dbReference type="ARBA" id="ARBA00005069"/>
    </source>
</evidence>
<dbReference type="GO" id="GO:0019634">
    <property type="term" value="P:organic phosphonate metabolic process"/>
    <property type="evidence" value="ECO:0007669"/>
    <property type="project" value="UniProtKB-UniRule"/>
</dbReference>
<evidence type="ECO:0000313" key="8">
    <source>
        <dbReference type="EMBL" id="OZI73558.1"/>
    </source>
</evidence>
<sequence>MKQALATGPAAPAALLRGSRLVYLMGASGSGKDTLLRGLRATLRPDEPVLVAHRYITRPSGADEASVSLSAAEFARRVALGCFSLHWDSHGLRYGIGIEIDSWLAGGAVVVVNGSRAHLAQAWARYPDLAAVEVVADPQVLAQRLAQRGRETREQIAERLRRAGRAVEAPADCAVIRLSNDGAPAEAAGRLLALVRERLAA</sequence>
<dbReference type="HAMAP" id="MF_00836">
    <property type="entry name" value="PhnN"/>
    <property type="match status" value="1"/>
</dbReference>
<comment type="catalytic activity">
    <reaction evidence="1 6">
        <text>alpha-D-ribose 1,5-bisphosphate + ATP = 5-phospho-alpha-D-ribose 1-diphosphate + ADP</text>
        <dbReference type="Rhea" id="RHEA:20109"/>
        <dbReference type="ChEBI" id="CHEBI:30616"/>
        <dbReference type="ChEBI" id="CHEBI:58017"/>
        <dbReference type="ChEBI" id="CHEBI:68688"/>
        <dbReference type="ChEBI" id="CHEBI:456216"/>
        <dbReference type="EC" id="2.7.4.23"/>
    </reaction>
</comment>
<dbReference type="SMART" id="SM00072">
    <property type="entry name" value="GuKc"/>
    <property type="match status" value="1"/>
</dbReference>
<evidence type="ECO:0000313" key="9">
    <source>
        <dbReference type="Proteomes" id="UP000215633"/>
    </source>
</evidence>
<dbReference type="InterPro" id="IPR027417">
    <property type="entry name" value="P-loop_NTPase"/>
</dbReference>
<evidence type="ECO:0000256" key="6">
    <source>
        <dbReference type="HAMAP-Rule" id="MF_00836"/>
    </source>
</evidence>
<dbReference type="Proteomes" id="UP000215633">
    <property type="component" value="Unassembled WGS sequence"/>
</dbReference>
<gene>
    <name evidence="6" type="primary">phnN</name>
    <name evidence="8" type="ORF">CAL24_17000</name>
</gene>
<comment type="caution">
    <text evidence="6">Lacks conserved residue(s) required for the propagation of feature annotation.</text>
</comment>
<dbReference type="NCBIfam" id="NF007485">
    <property type="entry name" value="PRK10078.1"/>
    <property type="match status" value="1"/>
</dbReference>
<protein>
    <recommendedName>
        <fullName evidence="6">Ribose 1,5-bisphosphate phosphokinase PhnN</fullName>
        <ecNumber evidence="6">2.7.4.23</ecNumber>
    </recommendedName>
    <alternativeName>
        <fullName evidence="6">Ribose 1,5-bisphosphokinase</fullName>
    </alternativeName>
</protein>
<comment type="similarity">
    <text evidence="6">Belongs to the ribose 1,5-bisphosphokinase family.</text>
</comment>
<dbReference type="Gene3D" id="3.40.50.300">
    <property type="entry name" value="P-loop containing nucleotide triphosphate hydrolases"/>
    <property type="match status" value="1"/>
</dbReference>